<dbReference type="EC" id="1.3.99.31" evidence="6"/>
<keyword evidence="7" id="KW-1185">Reference proteome</keyword>
<dbReference type="InterPro" id="IPR036188">
    <property type="entry name" value="FAD/NAD-bd_sf"/>
</dbReference>
<dbReference type="EMBL" id="JACHGT010000005">
    <property type="protein sequence ID" value="MBB6035014.1"/>
    <property type="molecule type" value="Genomic_DNA"/>
</dbReference>
<evidence type="ECO:0000256" key="2">
    <source>
        <dbReference type="ARBA" id="ARBA00022746"/>
    </source>
</evidence>
<evidence type="ECO:0000313" key="7">
    <source>
        <dbReference type="Proteomes" id="UP000548476"/>
    </source>
</evidence>
<comment type="similarity">
    <text evidence="4">Belongs to the carotenoid/retinoid oxidoreductase family.</text>
</comment>
<evidence type="ECO:0000256" key="1">
    <source>
        <dbReference type="ARBA" id="ARBA00004829"/>
    </source>
</evidence>
<protein>
    <submittedName>
        <fullName evidence="6">Phytoene desaturase</fullName>
        <ecNumber evidence="6">1.3.99.26</ecNumber>
        <ecNumber evidence="6">1.3.99.28</ecNumber>
        <ecNumber evidence="6">1.3.99.29</ecNumber>
        <ecNumber evidence="6">1.3.99.31</ecNumber>
    </submittedName>
</protein>
<comment type="caution">
    <text evidence="6">The sequence shown here is derived from an EMBL/GenBank/DDBJ whole genome shotgun (WGS) entry which is preliminary data.</text>
</comment>
<dbReference type="RefSeq" id="WP_239122219.1">
    <property type="nucleotide sequence ID" value="NZ_BONT01000059.1"/>
</dbReference>
<dbReference type="SUPFAM" id="SSF51905">
    <property type="entry name" value="FAD/NAD(P)-binding domain"/>
    <property type="match status" value="1"/>
</dbReference>
<organism evidence="6 7">
    <name type="scientific">Phytomonospora endophytica</name>
    <dbReference type="NCBI Taxonomy" id="714109"/>
    <lineage>
        <taxon>Bacteria</taxon>
        <taxon>Bacillati</taxon>
        <taxon>Actinomycetota</taxon>
        <taxon>Actinomycetes</taxon>
        <taxon>Micromonosporales</taxon>
        <taxon>Micromonosporaceae</taxon>
        <taxon>Phytomonospora</taxon>
    </lineage>
</organism>
<proteinExistence type="inferred from homology"/>
<dbReference type="EC" id="1.3.99.26" evidence="6"/>
<name>A0A841FGM0_9ACTN</name>
<keyword evidence="3 4" id="KW-0560">Oxidoreductase</keyword>
<dbReference type="PRINTS" id="PR00419">
    <property type="entry name" value="ADXRDTASE"/>
</dbReference>
<dbReference type="InterPro" id="IPR002937">
    <property type="entry name" value="Amino_oxidase"/>
</dbReference>
<dbReference type="NCBIfam" id="TIGR02734">
    <property type="entry name" value="crtI_fam"/>
    <property type="match status" value="1"/>
</dbReference>
<dbReference type="AlphaFoldDB" id="A0A841FGM0"/>
<accession>A0A841FGM0</accession>
<dbReference type="GO" id="GO:0016491">
    <property type="term" value="F:oxidoreductase activity"/>
    <property type="evidence" value="ECO:0007669"/>
    <property type="project" value="UniProtKB-KW"/>
</dbReference>
<evidence type="ECO:0000259" key="5">
    <source>
        <dbReference type="Pfam" id="PF01593"/>
    </source>
</evidence>
<reference evidence="6 7" key="1">
    <citation type="submission" date="2020-08" db="EMBL/GenBank/DDBJ databases">
        <title>Genomic Encyclopedia of Type Strains, Phase IV (KMG-IV): sequencing the most valuable type-strain genomes for metagenomic binning, comparative biology and taxonomic classification.</title>
        <authorList>
            <person name="Goeker M."/>
        </authorList>
    </citation>
    <scope>NUCLEOTIDE SEQUENCE [LARGE SCALE GENOMIC DNA]</scope>
    <source>
        <strain evidence="6 7">YIM 65646</strain>
    </source>
</reference>
<dbReference type="Proteomes" id="UP000548476">
    <property type="component" value="Unassembled WGS sequence"/>
</dbReference>
<gene>
    <name evidence="6" type="ORF">HNR73_002868</name>
</gene>
<evidence type="ECO:0000313" key="6">
    <source>
        <dbReference type="EMBL" id="MBB6035014.1"/>
    </source>
</evidence>
<evidence type="ECO:0000256" key="4">
    <source>
        <dbReference type="RuleBase" id="RU362075"/>
    </source>
</evidence>
<keyword evidence="2 4" id="KW-0125">Carotenoid biosynthesis</keyword>
<dbReference type="Gene3D" id="3.50.50.60">
    <property type="entry name" value="FAD/NAD(P)-binding domain"/>
    <property type="match status" value="2"/>
</dbReference>
<dbReference type="PROSITE" id="PS51257">
    <property type="entry name" value="PROKAR_LIPOPROTEIN"/>
    <property type="match status" value="1"/>
</dbReference>
<evidence type="ECO:0000256" key="3">
    <source>
        <dbReference type="ARBA" id="ARBA00023002"/>
    </source>
</evidence>
<dbReference type="PANTHER" id="PTHR43734">
    <property type="entry name" value="PHYTOENE DESATURASE"/>
    <property type="match status" value="1"/>
</dbReference>
<dbReference type="PANTHER" id="PTHR43734:SF1">
    <property type="entry name" value="PHYTOENE DESATURASE"/>
    <property type="match status" value="1"/>
</dbReference>
<feature type="domain" description="Amine oxidase" evidence="5">
    <location>
        <begin position="12"/>
        <end position="475"/>
    </location>
</feature>
<comment type="pathway">
    <text evidence="1 4">Carotenoid biosynthesis.</text>
</comment>
<dbReference type="EC" id="1.3.99.28" evidence="6"/>
<dbReference type="Pfam" id="PF01593">
    <property type="entry name" value="Amino_oxidase"/>
    <property type="match status" value="1"/>
</dbReference>
<dbReference type="EC" id="1.3.99.29" evidence="6"/>
<dbReference type="GO" id="GO:0016117">
    <property type="term" value="P:carotenoid biosynthetic process"/>
    <property type="evidence" value="ECO:0007669"/>
    <property type="project" value="UniProtKB-KW"/>
</dbReference>
<dbReference type="InterPro" id="IPR014105">
    <property type="entry name" value="Carotenoid/retinoid_OxRdtase"/>
</dbReference>
<sequence>MSGRVVIVGAGLSGLACALHLAGAGREVTILERGDRPGGLAGERVVDGWRFDTGPTVLTAPDILDRTFAAVGERTADRLTLRRLDPAYRGFFGDAGPLDVRADPEDMAEYLRAECGPGDAEGYRRYAAHVAELYRLQIDDFIDRNLDTPRDLVTANLFGLVARGGFGRLAPLVDRHFRDERLRRLFSFQSLYIGLAPRRALALYAVISYLDAIAGVWYPEGGIHQVPEALAAAAVGAGVRIHYGSEARAVELRGDRAVAVTTATGERHAAGDVVLATDEGAALRLLGRPRARRRFRHAPSCAVVQLGGVDVPAGLEHHNIFFGRAWDRTFDDIIGGGRVMRDPSLLVTNPGRTDPADAGTLYVLAPTPNLDDGPDWRSRGDAYTGELLAVLAKRGLPLDAGSVRTVTTPADWADAGYDSGTPFSLAHTFGQTGPFRPGTRVRGLANVVRCGAGVQPGVGVPMVLLSGGLAARRVLGRR</sequence>